<dbReference type="AlphaFoldDB" id="X0UQB6"/>
<evidence type="ECO:0000256" key="3">
    <source>
        <dbReference type="ARBA" id="ARBA00023274"/>
    </source>
</evidence>
<organism evidence="4">
    <name type="scientific">marine sediment metagenome</name>
    <dbReference type="NCBI Taxonomy" id="412755"/>
    <lineage>
        <taxon>unclassified sequences</taxon>
        <taxon>metagenomes</taxon>
        <taxon>ecological metagenomes</taxon>
    </lineage>
</organism>
<accession>X0UQB6</accession>
<dbReference type="PANTHER" id="PTHR14413:SF16">
    <property type="entry name" value="LARGE RIBOSOMAL SUBUNIT PROTEIN BL17M"/>
    <property type="match status" value="1"/>
</dbReference>
<protein>
    <recommendedName>
        <fullName evidence="5">Ribosomal protein L17</fullName>
    </recommendedName>
</protein>
<keyword evidence="3" id="KW-0687">Ribonucleoprotein</keyword>
<keyword evidence="2" id="KW-0689">Ribosomal protein</keyword>
<evidence type="ECO:0000313" key="4">
    <source>
        <dbReference type="EMBL" id="GAF90695.1"/>
    </source>
</evidence>
<dbReference type="GO" id="GO:0003735">
    <property type="term" value="F:structural constituent of ribosome"/>
    <property type="evidence" value="ECO:0007669"/>
    <property type="project" value="InterPro"/>
</dbReference>
<evidence type="ECO:0000256" key="2">
    <source>
        <dbReference type="ARBA" id="ARBA00022980"/>
    </source>
</evidence>
<feature type="non-terminal residue" evidence="4">
    <location>
        <position position="107"/>
    </location>
</feature>
<dbReference type="PROSITE" id="PS01167">
    <property type="entry name" value="RIBOSOMAL_L17"/>
    <property type="match status" value="1"/>
</dbReference>
<dbReference type="InterPro" id="IPR036373">
    <property type="entry name" value="Ribosomal_bL17_sf"/>
</dbReference>
<comment type="caution">
    <text evidence="4">The sequence shown here is derived from an EMBL/GenBank/DDBJ whole genome shotgun (WGS) entry which is preliminary data.</text>
</comment>
<name>X0UQB6_9ZZZZ</name>
<dbReference type="SUPFAM" id="SSF64263">
    <property type="entry name" value="Prokaryotic ribosomal protein L17"/>
    <property type="match status" value="1"/>
</dbReference>
<dbReference type="Gene3D" id="3.90.1030.10">
    <property type="entry name" value="Ribosomal protein L17"/>
    <property type="match status" value="1"/>
</dbReference>
<dbReference type="GO" id="GO:0022625">
    <property type="term" value="C:cytosolic large ribosomal subunit"/>
    <property type="evidence" value="ECO:0007669"/>
    <property type="project" value="TreeGrafter"/>
</dbReference>
<proteinExistence type="inferred from homology"/>
<dbReference type="Pfam" id="PF01196">
    <property type="entry name" value="Ribosomal_L17"/>
    <property type="match status" value="1"/>
</dbReference>
<dbReference type="EMBL" id="BARS01019419">
    <property type="protein sequence ID" value="GAF90695.1"/>
    <property type="molecule type" value="Genomic_DNA"/>
</dbReference>
<gene>
    <name evidence="4" type="ORF">S01H1_31475</name>
</gene>
<dbReference type="GO" id="GO:0006412">
    <property type="term" value="P:translation"/>
    <property type="evidence" value="ECO:0007669"/>
    <property type="project" value="InterPro"/>
</dbReference>
<comment type="similarity">
    <text evidence="1">Belongs to the bacterial ribosomal protein bL17 family.</text>
</comment>
<dbReference type="InterPro" id="IPR000456">
    <property type="entry name" value="Ribosomal_bL17"/>
</dbReference>
<dbReference type="PANTHER" id="PTHR14413">
    <property type="entry name" value="RIBOSOMAL PROTEIN L17"/>
    <property type="match status" value="1"/>
</dbReference>
<evidence type="ECO:0000256" key="1">
    <source>
        <dbReference type="ARBA" id="ARBA00008777"/>
    </source>
</evidence>
<reference evidence="4" key="1">
    <citation type="journal article" date="2014" name="Front. Microbiol.">
        <title>High frequency of phylogenetically diverse reductive dehalogenase-homologous genes in deep subseafloor sedimentary metagenomes.</title>
        <authorList>
            <person name="Kawai M."/>
            <person name="Futagami T."/>
            <person name="Toyoda A."/>
            <person name="Takaki Y."/>
            <person name="Nishi S."/>
            <person name="Hori S."/>
            <person name="Arai W."/>
            <person name="Tsubouchi T."/>
            <person name="Morono Y."/>
            <person name="Uchiyama I."/>
            <person name="Ito T."/>
            <person name="Fujiyama A."/>
            <person name="Inagaki F."/>
            <person name="Takami H."/>
        </authorList>
    </citation>
    <scope>NUCLEOTIDE SEQUENCE</scope>
    <source>
        <strain evidence="4">Expedition CK06-06</strain>
    </source>
</reference>
<sequence length="107" mass="11948">MRHKLAGRKLSRATEHRWALYRSQVTALLAHEKITTTEAKAKEVRSLAEKMITLGKDGSLASRREALAFITVKKVVDKLFAEIAPDYADRSGGYTRLLKLGPRPGDN</sequence>
<evidence type="ECO:0008006" key="5">
    <source>
        <dbReference type="Google" id="ProtNLM"/>
    </source>
</evidence>
<dbReference type="NCBIfam" id="TIGR00059">
    <property type="entry name" value="L17"/>
    <property type="match status" value="1"/>
</dbReference>
<dbReference type="InterPro" id="IPR047859">
    <property type="entry name" value="Ribosomal_bL17_CS"/>
</dbReference>